<dbReference type="PANTHER" id="PTHR30560">
    <property type="entry name" value="TRIGGER FACTOR CHAPERONE AND PEPTIDYL-PROLYL CIS/TRANS ISOMERASE"/>
    <property type="match status" value="1"/>
</dbReference>
<name>A0A7C8ZCD2_OPUST</name>
<protein>
    <submittedName>
        <fullName evidence="1">Peptidylprolyl isomerase</fullName>
        <ecNumber evidence="1">5.2.1.8</ecNumber>
    </submittedName>
</protein>
<dbReference type="GO" id="GO:0044183">
    <property type="term" value="F:protein folding chaperone"/>
    <property type="evidence" value="ECO:0007669"/>
    <property type="project" value="TreeGrafter"/>
</dbReference>
<sequence length="104" mass="11693">MPGFRRQKGGKTSKIPKNLLMDILGKSYVMKFALREIVTSAVATYVEEENLTVKDSKVTTTQTEDELYQSFLPGKGFGFNVELELENEQTETIEENQEINAANA</sequence>
<dbReference type="GO" id="GO:0051083">
    <property type="term" value="P:'de novo' cotranslational protein folding"/>
    <property type="evidence" value="ECO:0007669"/>
    <property type="project" value="TreeGrafter"/>
</dbReference>
<dbReference type="GO" id="GO:0043022">
    <property type="term" value="F:ribosome binding"/>
    <property type="evidence" value="ECO:0007669"/>
    <property type="project" value="TreeGrafter"/>
</dbReference>
<proteinExistence type="predicted"/>
<dbReference type="GO" id="GO:0043335">
    <property type="term" value="P:protein unfolding"/>
    <property type="evidence" value="ECO:0007669"/>
    <property type="project" value="TreeGrafter"/>
</dbReference>
<organism evidence="1">
    <name type="scientific">Opuntia streptacantha</name>
    <name type="common">Prickly pear cactus</name>
    <name type="synonym">Opuntia cardona</name>
    <dbReference type="NCBI Taxonomy" id="393608"/>
    <lineage>
        <taxon>Eukaryota</taxon>
        <taxon>Viridiplantae</taxon>
        <taxon>Streptophyta</taxon>
        <taxon>Embryophyta</taxon>
        <taxon>Tracheophyta</taxon>
        <taxon>Spermatophyta</taxon>
        <taxon>Magnoliopsida</taxon>
        <taxon>eudicotyledons</taxon>
        <taxon>Gunneridae</taxon>
        <taxon>Pentapetalae</taxon>
        <taxon>Caryophyllales</taxon>
        <taxon>Cactineae</taxon>
        <taxon>Cactaceae</taxon>
        <taxon>Opuntioideae</taxon>
        <taxon>Opuntia</taxon>
    </lineage>
</organism>
<dbReference type="GO" id="GO:0015031">
    <property type="term" value="P:protein transport"/>
    <property type="evidence" value="ECO:0007669"/>
    <property type="project" value="InterPro"/>
</dbReference>
<accession>A0A7C8ZCD2</accession>
<reference evidence="1" key="1">
    <citation type="journal article" date="2013" name="J. Plant Res.">
        <title>Effect of fungi and light on seed germination of three Opuntia species from semiarid lands of central Mexico.</title>
        <authorList>
            <person name="Delgado-Sanchez P."/>
            <person name="Jimenez-Bremont J.F."/>
            <person name="Guerrero-Gonzalez Mde L."/>
            <person name="Flores J."/>
        </authorList>
    </citation>
    <scope>NUCLEOTIDE SEQUENCE</scope>
    <source>
        <tissue evidence="1">Cladode</tissue>
    </source>
</reference>
<keyword evidence="1" id="KW-0413">Isomerase</keyword>
<dbReference type="EC" id="5.2.1.8" evidence="1"/>
<dbReference type="AlphaFoldDB" id="A0A7C8ZCD2"/>
<dbReference type="EMBL" id="GISG01114220">
    <property type="protein sequence ID" value="MBA4639536.1"/>
    <property type="molecule type" value="Transcribed_RNA"/>
</dbReference>
<dbReference type="Gene3D" id="3.30.70.1050">
    <property type="entry name" value="Trigger factor ribosome-binding domain"/>
    <property type="match status" value="1"/>
</dbReference>
<dbReference type="GO" id="GO:0003755">
    <property type="term" value="F:peptidyl-prolyl cis-trans isomerase activity"/>
    <property type="evidence" value="ECO:0007669"/>
    <property type="project" value="UniProtKB-EC"/>
</dbReference>
<dbReference type="SUPFAM" id="SSF102735">
    <property type="entry name" value="Trigger factor ribosome-binding domain"/>
    <property type="match status" value="1"/>
</dbReference>
<reference evidence="1" key="2">
    <citation type="submission" date="2020-07" db="EMBL/GenBank/DDBJ databases">
        <authorList>
            <person name="Vera ALvarez R."/>
            <person name="Arias-Moreno D.M."/>
            <person name="Jimenez-Jacinto V."/>
            <person name="Jimenez-Bremont J.F."/>
            <person name="Swaminathan K."/>
            <person name="Moose S.P."/>
            <person name="Guerrero-Gonzalez M.L."/>
            <person name="Marino-Ramirez L."/>
            <person name="Landsman D."/>
            <person name="Rodriguez-Kessler M."/>
            <person name="Delgado-Sanchez P."/>
        </authorList>
    </citation>
    <scope>NUCLEOTIDE SEQUENCE</scope>
    <source>
        <tissue evidence="1">Cladode</tissue>
    </source>
</reference>
<dbReference type="PANTHER" id="PTHR30560:SF4">
    <property type="entry name" value="OS01G0894700 PROTEIN"/>
    <property type="match status" value="1"/>
</dbReference>
<dbReference type="InterPro" id="IPR036611">
    <property type="entry name" value="Trigger_fac_ribosome-bd_sf"/>
</dbReference>
<evidence type="ECO:0000313" key="1">
    <source>
        <dbReference type="EMBL" id="MBA4639536.1"/>
    </source>
</evidence>
<dbReference type="InterPro" id="IPR005215">
    <property type="entry name" value="Trig_fac"/>
</dbReference>